<dbReference type="AlphaFoldDB" id="A0A1U7HMZ4"/>
<accession>A0A1U7HMZ4</accession>
<dbReference type="OrthoDB" id="118524at2"/>
<evidence type="ECO:0000313" key="3">
    <source>
        <dbReference type="EMBL" id="OKH24970.1"/>
    </source>
</evidence>
<dbReference type="STRING" id="247279.NIES1031_14030"/>
<dbReference type="InterPro" id="IPR041667">
    <property type="entry name" value="Cupin_8"/>
</dbReference>
<reference evidence="3 4" key="1">
    <citation type="submission" date="2016-11" db="EMBL/GenBank/DDBJ databases">
        <title>Draft Genome Sequences of Nine Cyanobacterial Strains from Diverse Habitats.</title>
        <authorList>
            <person name="Zhu T."/>
            <person name="Hou S."/>
            <person name="Lu X."/>
            <person name="Hess W.R."/>
        </authorList>
    </citation>
    <scope>NUCLEOTIDE SEQUENCE [LARGE SCALE GENOMIC DNA]</scope>
    <source>
        <strain evidence="3 4">5.2 s.c.1</strain>
    </source>
</reference>
<evidence type="ECO:0000259" key="2">
    <source>
        <dbReference type="PROSITE" id="PS51184"/>
    </source>
</evidence>
<dbReference type="Gene3D" id="2.60.120.10">
    <property type="entry name" value="Jelly Rolls"/>
    <property type="match status" value="1"/>
</dbReference>
<feature type="domain" description="JmjC" evidence="2">
    <location>
        <begin position="124"/>
        <end position="286"/>
    </location>
</feature>
<feature type="transmembrane region" description="Helical" evidence="1">
    <location>
        <begin position="287"/>
        <end position="306"/>
    </location>
</feature>
<protein>
    <submittedName>
        <fullName evidence="3">Transcription factor jumonji jmjC domain-containing protein</fullName>
    </submittedName>
</protein>
<comment type="caution">
    <text evidence="3">The sequence shown here is derived from an EMBL/GenBank/DDBJ whole genome shotgun (WGS) entry which is preliminary data.</text>
</comment>
<dbReference type="InterPro" id="IPR003347">
    <property type="entry name" value="JmjC_dom"/>
</dbReference>
<sequence>MNSLTESNFSNSVQKNQVARVDASDLTAESFFEQYQKLGKPVIVTGLLKNGDWNLEYLCQNLGEQEFLLRYYGKTRYQYDKRHWKNIGSGVEGKKMEFNKYAELLRDRQAHEHDIYLAKCSIKNTTLDSENVLNSAAERLGLHKAISDFNIWISPGGHIECLHFDAVDGTLVQMHGAKKIVLFPPSQIYNLYPFPLSIHLRHGLKLRSWFSQVYPENPDFESFPKLKTALQHKHEVILNQGELLYIPAGWWHEVTALGNEMVCSVNRFWHISPTTRAIFSWSVWRTYLGNIFAIPYVLSSVIVALCSPDRQQKLKKIRQML</sequence>
<keyword evidence="1" id="KW-0812">Transmembrane</keyword>
<evidence type="ECO:0000313" key="4">
    <source>
        <dbReference type="Proteomes" id="UP000185984"/>
    </source>
</evidence>
<gene>
    <name evidence="3" type="ORF">NIES1031_14030</name>
</gene>
<evidence type="ECO:0000256" key="1">
    <source>
        <dbReference type="SAM" id="Phobius"/>
    </source>
</evidence>
<dbReference type="InterPro" id="IPR014710">
    <property type="entry name" value="RmlC-like_jellyroll"/>
</dbReference>
<dbReference type="PANTHER" id="PTHR12461">
    <property type="entry name" value="HYPOXIA-INDUCIBLE FACTOR 1 ALPHA INHIBITOR-RELATED"/>
    <property type="match status" value="1"/>
</dbReference>
<keyword evidence="4" id="KW-1185">Reference proteome</keyword>
<dbReference type="SUPFAM" id="SSF51197">
    <property type="entry name" value="Clavaminate synthase-like"/>
    <property type="match status" value="1"/>
</dbReference>
<keyword evidence="1" id="KW-1133">Transmembrane helix</keyword>
<proteinExistence type="predicted"/>
<dbReference type="Pfam" id="PF13621">
    <property type="entry name" value="Cupin_8"/>
    <property type="match status" value="1"/>
</dbReference>
<dbReference type="EMBL" id="MRCC01000011">
    <property type="protein sequence ID" value="OKH24970.1"/>
    <property type="molecule type" value="Genomic_DNA"/>
</dbReference>
<dbReference type="RefSeq" id="WP_073550120.1">
    <property type="nucleotide sequence ID" value="NZ_CAWMVK010000003.1"/>
</dbReference>
<organism evidence="3 4">
    <name type="scientific">Chroogloeocystis siderophila 5.2 s.c.1</name>
    <dbReference type="NCBI Taxonomy" id="247279"/>
    <lineage>
        <taxon>Bacteria</taxon>
        <taxon>Bacillati</taxon>
        <taxon>Cyanobacteriota</taxon>
        <taxon>Cyanophyceae</taxon>
        <taxon>Oscillatoriophycideae</taxon>
        <taxon>Chroococcales</taxon>
        <taxon>Chroococcaceae</taxon>
        <taxon>Chroogloeocystis</taxon>
    </lineage>
</organism>
<dbReference type="PANTHER" id="PTHR12461:SF105">
    <property type="entry name" value="HYPOXIA-INDUCIBLE FACTOR 1-ALPHA INHIBITOR"/>
    <property type="match status" value="1"/>
</dbReference>
<dbReference type="Proteomes" id="UP000185984">
    <property type="component" value="Unassembled WGS sequence"/>
</dbReference>
<name>A0A1U7HMZ4_9CHRO</name>
<keyword evidence="1" id="KW-0472">Membrane</keyword>
<dbReference type="PROSITE" id="PS51184">
    <property type="entry name" value="JMJC"/>
    <property type="match status" value="1"/>
</dbReference>